<dbReference type="Gene3D" id="3.30.1490.20">
    <property type="entry name" value="ATP-grasp fold, A domain"/>
    <property type="match status" value="1"/>
</dbReference>
<keyword evidence="6 10" id="KW-0547">Nucleotide-binding</keyword>
<dbReference type="InterPro" id="IPR006284">
    <property type="entry name" value="Glut_synth_pro"/>
</dbReference>
<keyword evidence="9" id="KW-0464">Manganese</keyword>
<evidence type="ECO:0000313" key="13">
    <source>
        <dbReference type="Proteomes" id="UP000315825"/>
    </source>
</evidence>
<evidence type="ECO:0000256" key="8">
    <source>
        <dbReference type="ARBA" id="ARBA00022842"/>
    </source>
</evidence>
<feature type="domain" description="ATP-grasp" evidence="11">
    <location>
        <begin position="121"/>
        <end position="306"/>
    </location>
</feature>
<organism evidence="12 13">
    <name type="scientific">SAR86 cluster bacterium</name>
    <dbReference type="NCBI Taxonomy" id="2030880"/>
    <lineage>
        <taxon>Bacteria</taxon>
        <taxon>Pseudomonadati</taxon>
        <taxon>Pseudomonadota</taxon>
        <taxon>Gammaproteobacteria</taxon>
        <taxon>SAR86 cluster</taxon>
    </lineage>
</organism>
<dbReference type="InterPro" id="IPR011761">
    <property type="entry name" value="ATP-grasp"/>
</dbReference>
<dbReference type="Pfam" id="PF02955">
    <property type="entry name" value="GSH-S_ATP"/>
    <property type="match status" value="1"/>
</dbReference>
<dbReference type="GO" id="GO:0005524">
    <property type="term" value="F:ATP binding"/>
    <property type="evidence" value="ECO:0007669"/>
    <property type="project" value="UniProtKB-UniRule"/>
</dbReference>
<evidence type="ECO:0000256" key="5">
    <source>
        <dbReference type="ARBA" id="ARBA00022723"/>
    </source>
</evidence>
<evidence type="ECO:0000256" key="3">
    <source>
        <dbReference type="ARBA" id="ARBA00022598"/>
    </source>
</evidence>
<dbReference type="InterPro" id="IPR013815">
    <property type="entry name" value="ATP_grasp_subdomain_1"/>
</dbReference>
<evidence type="ECO:0000256" key="7">
    <source>
        <dbReference type="ARBA" id="ARBA00022840"/>
    </source>
</evidence>
<dbReference type="PANTHER" id="PTHR21621:SF4">
    <property type="entry name" value="GLUTATHIONE SYNTHETASE"/>
    <property type="match status" value="1"/>
</dbReference>
<dbReference type="EMBL" id="SHBE01000004">
    <property type="protein sequence ID" value="RZO26471.1"/>
    <property type="molecule type" value="Genomic_DNA"/>
</dbReference>
<dbReference type="AlphaFoldDB" id="A0A520MZ32"/>
<dbReference type="SUPFAM" id="SSF56059">
    <property type="entry name" value="Glutathione synthetase ATP-binding domain-like"/>
    <property type="match status" value="1"/>
</dbReference>
<name>A0A520MZ32_9GAMM</name>
<dbReference type="NCBIfam" id="NF003573">
    <property type="entry name" value="PRK05246.1"/>
    <property type="match status" value="1"/>
</dbReference>
<evidence type="ECO:0000256" key="9">
    <source>
        <dbReference type="ARBA" id="ARBA00023211"/>
    </source>
</evidence>
<comment type="caution">
    <text evidence="12">The sequence shown here is derived from an EMBL/GenBank/DDBJ whole genome shotgun (WGS) entry which is preliminary data.</text>
</comment>
<keyword evidence="7 10" id="KW-0067">ATP-binding</keyword>
<reference evidence="12 13" key="1">
    <citation type="submission" date="2019-02" db="EMBL/GenBank/DDBJ databases">
        <title>Prokaryotic population dynamics and viral predation in marine succession experiment using metagenomics: the confinement effect.</title>
        <authorList>
            <person name="Haro-Moreno J.M."/>
            <person name="Rodriguez-Valera F."/>
            <person name="Lopez-Perez M."/>
        </authorList>
    </citation>
    <scope>NUCLEOTIDE SEQUENCE [LARGE SCALE GENOMIC DNA]</scope>
    <source>
        <strain evidence="12">MED-G159</strain>
    </source>
</reference>
<dbReference type="InterPro" id="IPR004218">
    <property type="entry name" value="GSHS_ATP-bd"/>
</dbReference>
<dbReference type="InterPro" id="IPR004215">
    <property type="entry name" value="GSHS_N"/>
</dbReference>
<sequence>MKAAFIINDFKSMNLEKDTSIFLIKEAQKMDIATYAFDTSDILVKNGKVFVNSKKVVFKNSTGYEHTLQKAVLSDLSSFNFIINRLNPPFNKEYLYLTNILETYGIDSINPPKALREINEKLAILNFPSFAPETIVTANLNEIRKFVKVHKKAVLKPLDGMGGKSIFYLSEKDKNLNVIWENVTKNGKSQVMVQEYIEEAAQGDNRLIFINYDLLPKKLIRIPSVEDFRGNLAVGAASKVCDVSQADKNISEQIIPFLRKHNIYFAGADMLGGYISELNITSPTCLQEIYNNSKCNPGEIFWNNLT</sequence>
<comment type="cofactor">
    <cofactor evidence="1">
        <name>Mn(2+)</name>
        <dbReference type="ChEBI" id="CHEBI:29035"/>
    </cofactor>
</comment>
<protein>
    <recommendedName>
        <fullName evidence="10">Glutathione synthetase</fullName>
        <ecNumber evidence="10">6.3.2.3</ecNumber>
    </recommendedName>
    <alternativeName>
        <fullName evidence="10">GSH synthetase</fullName>
        <shortName evidence="10">GSH-S</shortName>
        <shortName evidence="10">GSHase</shortName>
    </alternativeName>
    <alternativeName>
        <fullName evidence="10">Glutathione synthase</fullName>
    </alternativeName>
</protein>
<dbReference type="GO" id="GO:0005737">
    <property type="term" value="C:cytoplasm"/>
    <property type="evidence" value="ECO:0007669"/>
    <property type="project" value="TreeGrafter"/>
</dbReference>
<keyword evidence="8" id="KW-0460">Magnesium</keyword>
<keyword evidence="4 10" id="KW-0317">Glutathione biosynthesis</keyword>
<comment type="similarity">
    <text evidence="10">Belongs to the prokaryotic GSH synthase family.</text>
</comment>
<keyword evidence="5" id="KW-0479">Metal-binding</keyword>
<proteinExistence type="inferred from homology"/>
<dbReference type="Pfam" id="PF02951">
    <property type="entry name" value="GSH-S_N"/>
    <property type="match status" value="1"/>
</dbReference>
<dbReference type="PANTHER" id="PTHR21621">
    <property type="entry name" value="RIBOSOMAL PROTEIN S6 MODIFICATION PROTEIN"/>
    <property type="match status" value="1"/>
</dbReference>
<accession>A0A520MZ32</accession>
<comment type="cofactor">
    <cofactor evidence="2">
        <name>Mg(2+)</name>
        <dbReference type="ChEBI" id="CHEBI:18420"/>
    </cofactor>
</comment>
<comment type="pathway">
    <text evidence="10">Sulfur metabolism; glutathione biosynthesis; glutathione from L-cysteine and L-glutamate: step 2/2.</text>
</comment>
<dbReference type="Gene3D" id="3.30.470.20">
    <property type="entry name" value="ATP-grasp fold, B domain"/>
    <property type="match status" value="1"/>
</dbReference>
<dbReference type="SUPFAM" id="SSF52440">
    <property type="entry name" value="PreATP-grasp domain"/>
    <property type="match status" value="1"/>
</dbReference>
<dbReference type="HAMAP" id="MF_00162">
    <property type="entry name" value="GSH_S"/>
    <property type="match status" value="1"/>
</dbReference>
<dbReference type="PROSITE" id="PS50975">
    <property type="entry name" value="ATP_GRASP"/>
    <property type="match status" value="1"/>
</dbReference>
<evidence type="ECO:0000256" key="6">
    <source>
        <dbReference type="ARBA" id="ARBA00022741"/>
    </source>
</evidence>
<dbReference type="GO" id="GO:0046872">
    <property type="term" value="F:metal ion binding"/>
    <property type="evidence" value="ECO:0007669"/>
    <property type="project" value="UniProtKB-KW"/>
</dbReference>
<gene>
    <name evidence="10" type="primary">gshB</name>
    <name evidence="12" type="ORF">EVA92_02945</name>
</gene>
<dbReference type="GO" id="GO:0004363">
    <property type="term" value="F:glutathione synthase activity"/>
    <property type="evidence" value="ECO:0007669"/>
    <property type="project" value="UniProtKB-UniRule"/>
</dbReference>
<evidence type="ECO:0000256" key="4">
    <source>
        <dbReference type="ARBA" id="ARBA00022684"/>
    </source>
</evidence>
<evidence type="ECO:0000256" key="10">
    <source>
        <dbReference type="HAMAP-Rule" id="MF_00162"/>
    </source>
</evidence>
<dbReference type="Gene3D" id="3.40.50.20">
    <property type="match status" value="1"/>
</dbReference>
<evidence type="ECO:0000256" key="2">
    <source>
        <dbReference type="ARBA" id="ARBA00001946"/>
    </source>
</evidence>
<evidence type="ECO:0000256" key="1">
    <source>
        <dbReference type="ARBA" id="ARBA00001936"/>
    </source>
</evidence>
<evidence type="ECO:0000259" key="11">
    <source>
        <dbReference type="PROSITE" id="PS50975"/>
    </source>
</evidence>
<dbReference type="Proteomes" id="UP000315825">
    <property type="component" value="Unassembled WGS sequence"/>
</dbReference>
<dbReference type="EC" id="6.3.2.3" evidence="10"/>
<dbReference type="InterPro" id="IPR016185">
    <property type="entry name" value="PreATP-grasp_dom_sf"/>
</dbReference>
<dbReference type="UniPathway" id="UPA00142">
    <property type="reaction ID" value="UER00210"/>
</dbReference>
<keyword evidence="3 10" id="KW-0436">Ligase</keyword>
<evidence type="ECO:0000313" key="12">
    <source>
        <dbReference type="EMBL" id="RZO26471.1"/>
    </source>
</evidence>
<comment type="catalytic activity">
    <reaction evidence="10">
        <text>gamma-L-glutamyl-L-cysteine + glycine + ATP = glutathione + ADP + phosphate + H(+)</text>
        <dbReference type="Rhea" id="RHEA:13557"/>
        <dbReference type="ChEBI" id="CHEBI:15378"/>
        <dbReference type="ChEBI" id="CHEBI:30616"/>
        <dbReference type="ChEBI" id="CHEBI:43474"/>
        <dbReference type="ChEBI" id="CHEBI:57305"/>
        <dbReference type="ChEBI" id="CHEBI:57925"/>
        <dbReference type="ChEBI" id="CHEBI:58173"/>
        <dbReference type="ChEBI" id="CHEBI:456216"/>
        <dbReference type="EC" id="6.3.2.3"/>
    </reaction>
</comment>